<protein>
    <recommendedName>
        <fullName evidence="5">N-alpha-acetyltransferase 40</fullName>
        <ecNumber evidence="4">2.3.1.257</ecNumber>
    </recommendedName>
</protein>
<dbReference type="PANTHER" id="PTHR20531:SF1">
    <property type="entry name" value="N-ALPHA-ACETYLTRANSFERASE 40"/>
    <property type="match status" value="1"/>
</dbReference>
<dbReference type="GO" id="GO:0005737">
    <property type="term" value="C:cytoplasm"/>
    <property type="evidence" value="ECO:0007669"/>
    <property type="project" value="UniProtKB-SubCell"/>
</dbReference>
<proteinExistence type="inferred from homology"/>
<keyword evidence="15" id="KW-1185">Reference proteome</keyword>
<dbReference type="Proteomes" id="UP000054558">
    <property type="component" value="Unassembled WGS sequence"/>
</dbReference>
<comment type="catalytic activity">
    <reaction evidence="11">
        <text>N-terminal L-seryl-[histone H4] + acetyl-CoA = N-terminal N(alpha)-acetyl-L-seryl-[histone H4] + CoA + H(+)</text>
        <dbReference type="Rhea" id="RHEA:50596"/>
        <dbReference type="Rhea" id="RHEA-COMP:12740"/>
        <dbReference type="Rhea" id="RHEA-COMP:12743"/>
        <dbReference type="ChEBI" id="CHEBI:15378"/>
        <dbReference type="ChEBI" id="CHEBI:57287"/>
        <dbReference type="ChEBI" id="CHEBI:57288"/>
        <dbReference type="ChEBI" id="CHEBI:64738"/>
        <dbReference type="ChEBI" id="CHEBI:83690"/>
        <dbReference type="EC" id="2.3.1.257"/>
    </reaction>
</comment>
<keyword evidence="8" id="KW-0539">Nucleus</keyword>
<evidence type="ECO:0000256" key="4">
    <source>
        <dbReference type="ARBA" id="ARBA00012950"/>
    </source>
</evidence>
<dbReference type="SUPFAM" id="SSF55729">
    <property type="entry name" value="Acyl-CoA N-acyltransferases (Nat)"/>
    <property type="match status" value="1"/>
</dbReference>
<dbReference type="AlphaFoldDB" id="A0A1Y1HXE8"/>
<dbReference type="OMA" id="AYLHYRF"/>
<feature type="compositionally biased region" description="Basic and acidic residues" evidence="12">
    <location>
        <begin position="35"/>
        <end position="45"/>
    </location>
</feature>
<dbReference type="STRING" id="105231.A0A1Y1HXE8"/>
<evidence type="ECO:0000256" key="1">
    <source>
        <dbReference type="ARBA" id="ARBA00004123"/>
    </source>
</evidence>
<name>A0A1Y1HXE8_KLENI</name>
<evidence type="ECO:0000256" key="7">
    <source>
        <dbReference type="ARBA" id="ARBA00022679"/>
    </source>
</evidence>
<evidence type="ECO:0000259" key="13">
    <source>
        <dbReference type="Pfam" id="PF00583"/>
    </source>
</evidence>
<evidence type="ECO:0000313" key="15">
    <source>
        <dbReference type="Proteomes" id="UP000054558"/>
    </source>
</evidence>
<keyword evidence="6" id="KW-0963">Cytoplasm</keyword>
<dbReference type="GO" id="GO:0043998">
    <property type="term" value="F:histone H2A acetyltransferase activity"/>
    <property type="evidence" value="ECO:0000318"/>
    <property type="project" value="GO_Central"/>
</dbReference>
<dbReference type="CDD" id="cd04301">
    <property type="entry name" value="NAT_SF"/>
    <property type="match status" value="1"/>
</dbReference>
<evidence type="ECO:0000256" key="9">
    <source>
        <dbReference type="ARBA" id="ARBA00023315"/>
    </source>
</evidence>
<evidence type="ECO:0000313" key="14">
    <source>
        <dbReference type="EMBL" id="GAQ83315.1"/>
    </source>
</evidence>
<feature type="region of interest" description="Disordered" evidence="12">
    <location>
        <begin position="1"/>
        <end position="45"/>
    </location>
</feature>
<keyword evidence="7 14" id="KW-0808">Transferase</keyword>
<dbReference type="InterPro" id="IPR000182">
    <property type="entry name" value="GNAT_dom"/>
</dbReference>
<dbReference type="OrthoDB" id="424551at2759"/>
<dbReference type="InterPro" id="IPR016181">
    <property type="entry name" value="Acyl_CoA_acyltransferase"/>
</dbReference>
<gene>
    <name evidence="14" type="ORF">KFL_001440030</name>
</gene>
<evidence type="ECO:0000256" key="6">
    <source>
        <dbReference type="ARBA" id="ARBA00022490"/>
    </source>
</evidence>
<dbReference type="EC" id="2.3.1.257" evidence="4"/>
<dbReference type="EMBL" id="DF237093">
    <property type="protein sequence ID" value="GAQ83315.1"/>
    <property type="molecule type" value="Genomic_DNA"/>
</dbReference>
<dbReference type="GO" id="GO:1990189">
    <property type="term" value="F:protein N-terminal-serine acetyltransferase activity"/>
    <property type="evidence" value="ECO:0000318"/>
    <property type="project" value="GO_Central"/>
</dbReference>
<sequence>MPASKRITAEAAGMKATTNQAAGIESSGVPNKKLTGKEKKLKRKEEVAKAKAREETVRQAYSRGSILAEFQPFRKFERNGLSITLEERRAEELTAVETQFVERLLESNMKKIYGDNWPSQAATRRQQMAEPDALYLFLHDSATSCDASSEDPSTTGSEDLVGFVHLRFVIEEDVPVLYVYELQLGDKVQRHGLGKFLMQLMELIARKSSMKGVMLTVQKRNKGALDFYLNRMKYIVDPISPSKSHPLAQPEDYDYEILSKIHDPETKQHLEERCKLAQAAWLSEGY</sequence>
<comment type="subcellular location">
    <subcellularLocation>
        <location evidence="2">Cytoplasm</location>
    </subcellularLocation>
    <subcellularLocation>
        <location evidence="1">Nucleus</location>
    </subcellularLocation>
</comment>
<dbReference type="PANTHER" id="PTHR20531">
    <property type="entry name" value="N-ALPHA-ACETYLTRANSFERASE 40"/>
    <property type="match status" value="1"/>
</dbReference>
<comment type="similarity">
    <text evidence="3">Belongs to the acetyltransferase family. NAA40 subfamily.</text>
</comment>
<evidence type="ECO:0000256" key="5">
    <source>
        <dbReference type="ARBA" id="ARBA00015043"/>
    </source>
</evidence>
<reference evidence="14 15" key="1">
    <citation type="journal article" date="2014" name="Nat. Commun.">
        <title>Klebsormidium flaccidum genome reveals primary factors for plant terrestrial adaptation.</title>
        <authorList>
            <person name="Hori K."/>
            <person name="Maruyama F."/>
            <person name="Fujisawa T."/>
            <person name="Togashi T."/>
            <person name="Yamamoto N."/>
            <person name="Seo M."/>
            <person name="Sato S."/>
            <person name="Yamada T."/>
            <person name="Mori H."/>
            <person name="Tajima N."/>
            <person name="Moriyama T."/>
            <person name="Ikeuchi M."/>
            <person name="Watanabe M."/>
            <person name="Wada H."/>
            <person name="Kobayashi K."/>
            <person name="Saito M."/>
            <person name="Masuda T."/>
            <person name="Sasaki-Sekimoto Y."/>
            <person name="Mashiguchi K."/>
            <person name="Awai K."/>
            <person name="Shimojima M."/>
            <person name="Masuda S."/>
            <person name="Iwai M."/>
            <person name="Nobusawa T."/>
            <person name="Narise T."/>
            <person name="Kondo S."/>
            <person name="Saito H."/>
            <person name="Sato R."/>
            <person name="Murakawa M."/>
            <person name="Ihara Y."/>
            <person name="Oshima-Yamada Y."/>
            <person name="Ohtaka K."/>
            <person name="Satoh M."/>
            <person name="Sonobe K."/>
            <person name="Ishii M."/>
            <person name="Ohtani R."/>
            <person name="Kanamori-Sato M."/>
            <person name="Honoki R."/>
            <person name="Miyazaki D."/>
            <person name="Mochizuki H."/>
            <person name="Umetsu J."/>
            <person name="Higashi K."/>
            <person name="Shibata D."/>
            <person name="Kamiya Y."/>
            <person name="Sato N."/>
            <person name="Nakamura Y."/>
            <person name="Tabata S."/>
            <person name="Ida S."/>
            <person name="Kurokawa K."/>
            <person name="Ohta H."/>
        </authorList>
    </citation>
    <scope>NUCLEOTIDE SEQUENCE [LARGE SCALE GENOMIC DNA]</scope>
    <source>
        <strain evidence="14 15">NIES-2285</strain>
    </source>
</reference>
<organism evidence="14 15">
    <name type="scientific">Klebsormidium nitens</name>
    <name type="common">Green alga</name>
    <name type="synonym">Ulothrix nitens</name>
    <dbReference type="NCBI Taxonomy" id="105231"/>
    <lineage>
        <taxon>Eukaryota</taxon>
        <taxon>Viridiplantae</taxon>
        <taxon>Streptophyta</taxon>
        <taxon>Klebsormidiophyceae</taxon>
        <taxon>Klebsormidiales</taxon>
        <taxon>Klebsormidiaceae</taxon>
        <taxon>Klebsormidium</taxon>
    </lineage>
</organism>
<dbReference type="Gene3D" id="3.40.630.30">
    <property type="match status" value="1"/>
</dbReference>
<evidence type="ECO:0000256" key="2">
    <source>
        <dbReference type="ARBA" id="ARBA00004496"/>
    </source>
</evidence>
<keyword evidence="9" id="KW-0012">Acyltransferase</keyword>
<comment type="catalytic activity">
    <reaction evidence="10">
        <text>N-terminal L-seryl-[histone H2A] + acetyl-CoA = N-terminal N(alpha)-acetyl-L-seryl-[histone H2A] + CoA + H(+)</text>
        <dbReference type="Rhea" id="RHEA:50600"/>
        <dbReference type="Rhea" id="RHEA-COMP:12742"/>
        <dbReference type="Rhea" id="RHEA-COMP:12744"/>
        <dbReference type="ChEBI" id="CHEBI:15378"/>
        <dbReference type="ChEBI" id="CHEBI:57287"/>
        <dbReference type="ChEBI" id="CHEBI:57288"/>
        <dbReference type="ChEBI" id="CHEBI:64738"/>
        <dbReference type="ChEBI" id="CHEBI:83690"/>
        <dbReference type="EC" id="2.3.1.257"/>
    </reaction>
</comment>
<dbReference type="InterPro" id="IPR039949">
    <property type="entry name" value="NAA40"/>
</dbReference>
<dbReference type="GO" id="GO:0010485">
    <property type="term" value="F:histone H4 acetyltransferase activity"/>
    <property type="evidence" value="ECO:0000318"/>
    <property type="project" value="GO_Central"/>
</dbReference>
<evidence type="ECO:0000256" key="3">
    <source>
        <dbReference type="ARBA" id="ARBA00008870"/>
    </source>
</evidence>
<dbReference type="Pfam" id="PF00583">
    <property type="entry name" value="Acetyltransf_1"/>
    <property type="match status" value="1"/>
</dbReference>
<evidence type="ECO:0000256" key="8">
    <source>
        <dbReference type="ARBA" id="ARBA00023242"/>
    </source>
</evidence>
<evidence type="ECO:0000256" key="11">
    <source>
        <dbReference type="ARBA" id="ARBA00049524"/>
    </source>
</evidence>
<feature type="domain" description="N-acetyltransferase" evidence="13">
    <location>
        <begin position="151"/>
        <end position="228"/>
    </location>
</feature>
<evidence type="ECO:0000256" key="10">
    <source>
        <dbReference type="ARBA" id="ARBA00047821"/>
    </source>
</evidence>
<evidence type="ECO:0000256" key="12">
    <source>
        <dbReference type="SAM" id="MobiDB-lite"/>
    </source>
</evidence>
<dbReference type="GO" id="GO:0005634">
    <property type="term" value="C:nucleus"/>
    <property type="evidence" value="ECO:0000318"/>
    <property type="project" value="GO_Central"/>
</dbReference>
<accession>A0A1Y1HXE8</accession>